<feature type="transmembrane region" description="Helical" evidence="7">
    <location>
        <begin position="143"/>
        <end position="161"/>
    </location>
</feature>
<feature type="transmembrane region" description="Helical" evidence="7">
    <location>
        <begin position="168"/>
        <end position="190"/>
    </location>
</feature>
<evidence type="ECO:0000256" key="7">
    <source>
        <dbReference type="SAM" id="Phobius"/>
    </source>
</evidence>
<evidence type="ECO:0000256" key="5">
    <source>
        <dbReference type="ARBA" id="ARBA00023136"/>
    </source>
</evidence>
<proteinExistence type="inferred from homology"/>
<keyword evidence="10" id="KW-1185">Reference proteome</keyword>
<evidence type="ECO:0000256" key="2">
    <source>
        <dbReference type="ARBA" id="ARBA00022475"/>
    </source>
</evidence>
<dbReference type="Pfam" id="PF06738">
    <property type="entry name" value="ThrE"/>
    <property type="match status" value="1"/>
</dbReference>
<keyword evidence="2" id="KW-1003">Cell membrane</keyword>
<feature type="transmembrane region" description="Helical" evidence="7">
    <location>
        <begin position="196"/>
        <end position="215"/>
    </location>
</feature>
<dbReference type="GO" id="GO:0005886">
    <property type="term" value="C:plasma membrane"/>
    <property type="evidence" value="ECO:0007669"/>
    <property type="project" value="UniProtKB-SubCell"/>
</dbReference>
<dbReference type="AlphaFoldDB" id="A0AAE3DPY6"/>
<comment type="similarity">
    <text evidence="6">Belongs to the ThrE exporter (TC 2.A.79) family.</text>
</comment>
<dbReference type="EMBL" id="JAJEPR010000001">
    <property type="protein sequence ID" value="MCC2188402.1"/>
    <property type="molecule type" value="Genomic_DNA"/>
</dbReference>
<name>A0AAE3DPY6_9FIRM</name>
<feature type="domain" description="Threonine/serine exporter-like N-terminal" evidence="8">
    <location>
        <begin position="12"/>
        <end position="249"/>
    </location>
</feature>
<dbReference type="RefSeq" id="WP_178046190.1">
    <property type="nucleotide sequence ID" value="NZ_JAJEPR010000001.1"/>
</dbReference>
<dbReference type="PANTHER" id="PTHR34390">
    <property type="entry name" value="UPF0442 PROTEIN YJJB-RELATED"/>
    <property type="match status" value="1"/>
</dbReference>
<evidence type="ECO:0000256" key="1">
    <source>
        <dbReference type="ARBA" id="ARBA00004651"/>
    </source>
</evidence>
<comment type="caution">
    <text evidence="9">The sequence shown here is derived from an EMBL/GenBank/DDBJ whole genome shotgun (WGS) entry which is preliminary data.</text>
</comment>
<evidence type="ECO:0000313" key="10">
    <source>
        <dbReference type="Proteomes" id="UP001197875"/>
    </source>
</evidence>
<feature type="transmembrane region" description="Helical" evidence="7">
    <location>
        <begin position="227"/>
        <end position="250"/>
    </location>
</feature>
<organism evidence="9 10">
    <name type="scientific">Fusicatenibacter faecihominis</name>
    <dbReference type="NCBI Taxonomy" id="2881276"/>
    <lineage>
        <taxon>Bacteria</taxon>
        <taxon>Bacillati</taxon>
        <taxon>Bacillota</taxon>
        <taxon>Clostridia</taxon>
        <taxon>Lachnospirales</taxon>
        <taxon>Lachnospiraceae</taxon>
        <taxon>Fusicatenibacter</taxon>
    </lineage>
</organism>
<dbReference type="Proteomes" id="UP001197875">
    <property type="component" value="Unassembled WGS sequence"/>
</dbReference>
<evidence type="ECO:0000259" key="8">
    <source>
        <dbReference type="Pfam" id="PF06738"/>
    </source>
</evidence>
<accession>A0AAE3DPY6</accession>
<dbReference type="PANTHER" id="PTHR34390:SF2">
    <property type="entry name" value="SUCCINATE TRANSPORTER SUBUNIT YJJP-RELATED"/>
    <property type="match status" value="1"/>
</dbReference>
<evidence type="ECO:0000256" key="4">
    <source>
        <dbReference type="ARBA" id="ARBA00022989"/>
    </source>
</evidence>
<comment type="subcellular location">
    <subcellularLocation>
        <location evidence="1">Cell membrane</location>
        <topology evidence="1">Multi-pass membrane protein</topology>
    </subcellularLocation>
</comment>
<keyword evidence="4 7" id="KW-1133">Transmembrane helix</keyword>
<evidence type="ECO:0000313" key="9">
    <source>
        <dbReference type="EMBL" id="MCC2188402.1"/>
    </source>
</evidence>
<dbReference type="InterPro" id="IPR050539">
    <property type="entry name" value="ThrE_Dicarb/AminoAcid_Exp"/>
</dbReference>
<protein>
    <submittedName>
        <fullName evidence="9">Threonine/serine exporter family protein</fullName>
    </submittedName>
</protein>
<keyword evidence="5 7" id="KW-0472">Membrane</keyword>
<keyword evidence="3 7" id="KW-0812">Transmembrane</keyword>
<dbReference type="GO" id="GO:0015744">
    <property type="term" value="P:succinate transport"/>
    <property type="evidence" value="ECO:0007669"/>
    <property type="project" value="TreeGrafter"/>
</dbReference>
<evidence type="ECO:0000256" key="3">
    <source>
        <dbReference type="ARBA" id="ARBA00022692"/>
    </source>
</evidence>
<reference evidence="9 10" key="1">
    <citation type="submission" date="2021-10" db="EMBL/GenBank/DDBJ databases">
        <title>Anaerobic single-cell dispensing facilitates the cultivation of human gut bacteria.</title>
        <authorList>
            <person name="Afrizal A."/>
        </authorList>
    </citation>
    <scope>NUCLEOTIDE SEQUENCE [LARGE SCALE GENOMIC DNA]</scope>
    <source>
        <strain evidence="9 10">CLA-AA-H277</strain>
    </source>
</reference>
<dbReference type="InterPro" id="IPR010619">
    <property type="entry name" value="ThrE-like_N"/>
</dbReference>
<sequence>MEDKERELIFEVAGMAGDILLRSGAEISRVDETMRRIACAYELENVSTFVLSNGIFLTSETEGSNHQVRVRHIPLAGARLDRIDAVNELSREIELGFFTPTEAKAKLKEIEKLPQKPGWHQILAAGIGSGAFCFLFGGDVLDSLAAFLAGFILYLYVLDVVKGRLSKIATNASGGALVMALTLLFYRLGFGHHLDLMSVGALLPLIPGVAFTNSIRDFADQDYIAGAVRLLDTLIVIFSIALGVGLMMMWCGIGGSL</sequence>
<evidence type="ECO:0000256" key="6">
    <source>
        <dbReference type="ARBA" id="ARBA00034125"/>
    </source>
</evidence>
<dbReference type="GO" id="GO:0022857">
    <property type="term" value="F:transmembrane transporter activity"/>
    <property type="evidence" value="ECO:0007669"/>
    <property type="project" value="InterPro"/>
</dbReference>
<gene>
    <name evidence="9" type="ORF">LKD71_00960</name>
</gene>